<dbReference type="SMART" id="SM00181">
    <property type="entry name" value="EGF"/>
    <property type="match status" value="1"/>
</dbReference>
<dbReference type="Proteomes" id="UP000499080">
    <property type="component" value="Unassembled WGS sequence"/>
</dbReference>
<dbReference type="Gene3D" id="2.60.40.10">
    <property type="entry name" value="Immunoglobulins"/>
    <property type="match status" value="2"/>
</dbReference>
<dbReference type="SUPFAM" id="SSF57184">
    <property type="entry name" value="Growth factor receptor domain"/>
    <property type="match status" value="1"/>
</dbReference>
<dbReference type="GO" id="GO:0016301">
    <property type="term" value="F:kinase activity"/>
    <property type="evidence" value="ECO:0007669"/>
    <property type="project" value="UniProtKB-KW"/>
</dbReference>
<keyword evidence="3" id="KW-0245">EGF-like domain</keyword>
<dbReference type="PANTHER" id="PTHR24051">
    <property type="entry name" value="SUSHI DOMAIN-CONTAINING PROTEIN 1"/>
    <property type="match status" value="1"/>
</dbReference>
<dbReference type="SUPFAM" id="SSF49265">
    <property type="entry name" value="Fibronectin type III"/>
    <property type="match status" value="1"/>
</dbReference>
<keyword evidence="1" id="KW-0677">Repeat</keyword>
<keyword evidence="7" id="KW-0675">Receptor</keyword>
<keyword evidence="8" id="KW-1185">Reference proteome</keyword>
<evidence type="ECO:0000313" key="7">
    <source>
        <dbReference type="EMBL" id="GBM60639.1"/>
    </source>
</evidence>
<dbReference type="InterPro" id="IPR013111">
    <property type="entry name" value="EGF_extracell"/>
</dbReference>
<dbReference type="CDD" id="cd00063">
    <property type="entry name" value="FN3"/>
    <property type="match status" value="1"/>
</dbReference>
<keyword evidence="4" id="KW-1133">Transmembrane helix</keyword>
<evidence type="ECO:0000256" key="1">
    <source>
        <dbReference type="ARBA" id="ARBA00022737"/>
    </source>
</evidence>
<dbReference type="Pfam" id="PF07974">
    <property type="entry name" value="EGF_2"/>
    <property type="match status" value="1"/>
</dbReference>
<keyword evidence="4" id="KW-0812">Transmembrane</keyword>
<organism evidence="7 8">
    <name type="scientific">Araneus ventricosus</name>
    <name type="common">Orbweaver spider</name>
    <name type="synonym">Epeira ventricosa</name>
    <dbReference type="NCBI Taxonomy" id="182803"/>
    <lineage>
        <taxon>Eukaryota</taxon>
        <taxon>Metazoa</taxon>
        <taxon>Ecdysozoa</taxon>
        <taxon>Arthropoda</taxon>
        <taxon>Chelicerata</taxon>
        <taxon>Arachnida</taxon>
        <taxon>Araneae</taxon>
        <taxon>Araneomorphae</taxon>
        <taxon>Entelegynae</taxon>
        <taxon>Araneoidea</taxon>
        <taxon>Araneidae</taxon>
        <taxon>Araneus</taxon>
    </lineage>
</organism>
<proteinExistence type="predicted"/>
<dbReference type="Gene3D" id="2.10.25.10">
    <property type="entry name" value="Laminin"/>
    <property type="match status" value="1"/>
</dbReference>
<dbReference type="InterPro" id="IPR051622">
    <property type="entry name" value="R-tyr_protein_phosphatases"/>
</dbReference>
<sequence length="432" mass="48094">MNNERPSTIFSTRGDVKLFAADWKAATKGNGKLNAGYQCFIQNNTLSTLTSLAFRKDAYFYPSRLTVTANVNEEVHLEMIEKEVCEGHVIWRKNGDRDLVAISYNDSQTSITFPAIEVGHSGIYSLECSNSDISRAGFVQLIVRACPKGKYGNNCTQNCSVCLNGGICHDLNGKCICPPGFYGHTCEKVPPPPADLRVTLSISSALFFVWSSAFPPGGLLDYYKILYRDLRTNYTDSDILNNTLEDECRNQTFEYCHAIRGLTPNHKYEIQVLAFNKNVSTGSEAVTVTATTSPSDPIADFKISILRHGENEVFIKVLPGNTNSSIYRAFLIVVDAVDDYHHPNQIDLSSDIHKKSRCKAPPSYNHTYIAAEIPNIPRNGMNLTVGNKSCLNGYYNRPLKSGKMYRIGIAAIITFCQASFFLHFIFLNKPIV</sequence>
<dbReference type="SUPFAM" id="SSF48726">
    <property type="entry name" value="Immunoglobulin"/>
    <property type="match status" value="1"/>
</dbReference>
<keyword evidence="4" id="KW-0472">Membrane</keyword>
<dbReference type="PROSITE" id="PS01186">
    <property type="entry name" value="EGF_2"/>
    <property type="match status" value="1"/>
</dbReference>
<name>A0A4Y2H652_ARAVE</name>
<dbReference type="OrthoDB" id="6421748at2759"/>
<dbReference type="InterPro" id="IPR013783">
    <property type="entry name" value="Ig-like_fold"/>
</dbReference>
<dbReference type="PANTHER" id="PTHR24051:SF9">
    <property type="entry name" value="FIBRONECTIN TYPE-III DOMAIN-CONTAINING PROTEIN"/>
    <property type="match status" value="1"/>
</dbReference>
<evidence type="ECO:0000256" key="2">
    <source>
        <dbReference type="ARBA" id="ARBA00023157"/>
    </source>
</evidence>
<comment type="caution">
    <text evidence="7">The sequence shown here is derived from an EMBL/GenBank/DDBJ whole genome shotgun (WGS) entry which is preliminary data.</text>
</comment>
<feature type="transmembrane region" description="Helical" evidence="4">
    <location>
        <begin position="407"/>
        <end position="426"/>
    </location>
</feature>
<reference evidence="7 8" key="1">
    <citation type="journal article" date="2019" name="Sci. Rep.">
        <title>Orb-weaving spider Araneus ventricosus genome elucidates the spidroin gene catalogue.</title>
        <authorList>
            <person name="Kono N."/>
            <person name="Nakamura H."/>
            <person name="Ohtoshi R."/>
            <person name="Moran D.A.P."/>
            <person name="Shinohara A."/>
            <person name="Yoshida Y."/>
            <person name="Fujiwara M."/>
            <person name="Mori M."/>
            <person name="Tomita M."/>
            <person name="Arakawa K."/>
        </authorList>
    </citation>
    <scope>NUCLEOTIDE SEQUENCE [LARGE SCALE GENOMIC DNA]</scope>
</reference>
<dbReference type="InterPro" id="IPR036179">
    <property type="entry name" value="Ig-like_dom_sf"/>
</dbReference>
<feature type="disulfide bond" evidence="3">
    <location>
        <begin position="177"/>
        <end position="186"/>
    </location>
</feature>
<evidence type="ECO:0000259" key="5">
    <source>
        <dbReference type="PROSITE" id="PS50026"/>
    </source>
</evidence>
<protein>
    <submittedName>
        <fullName evidence="7">Tyrosine-protein kinase receptor Tie-2</fullName>
    </submittedName>
</protein>
<keyword evidence="7" id="KW-0418">Kinase</keyword>
<feature type="domain" description="EGF-like" evidence="5">
    <location>
        <begin position="151"/>
        <end position="187"/>
    </location>
</feature>
<dbReference type="SMART" id="SM00060">
    <property type="entry name" value="FN3"/>
    <property type="match status" value="1"/>
</dbReference>
<keyword evidence="2 3" id="KW-1015">Disulfide bond</keyword>
<dbReference type="CDD" id="cd00054">
    <property type="entry name" value="EGF_CA"/>
    <property type="match status" value="1"/>
</dbReference>
<dbReference type="PROSITE" id="PS00022">
    <property type="entry name" value="EGF_1"/>
    <property type="match status" value="1"/>
</dbReference>
<dbReference type="PROSITE" id="PS50853">
    <property type="entry name" value="FN3"/>
    <property type="match status" value="1"/>
</dbReference>
<dbReference type="AlphaFoldDB" id="A0A4Y2H652"/>
<feature type="domain" description="Fibronectin type-III" evidence="6">
    <location>
        <begin position="192"/>
        <end position="295"/>
    </location>
</feature>
<dbReference type="Pfam" id="PF00041">
    <property type="entry name" value="fn3"/>
    <property type="match status" value="1"/>
</dbReference>
<gene>
    <name evidence="7" type="primary">tie2</name>
    <name evidence="7" type="ORF">AVEN_73311_1</name>
</gene>
<evidence type="ECO:0000313" key="8">
    <source>
        <dbReference type="Proteomes" id="UP000499080"/>
    </source>
</evidence>
<evidence type="ECO:0000256" key="3">
    <source>
        <dbReference type="PROSITE-ProRule" id="PRU00076"/>
    </source>
</evidence>
<dbReference type="InterPro" id="IPR003961">
    <property type="entry name" value="FN3_dom"/>
</dbReference>
<dbReference type="InterPro" id="IPR036116">
    <property type="entry name" value="FN3_sf"/>
</dbReference>
<accession>A0A4Y2H652</accession>
<comment type="caution">
    <text evidence="3">Lacks conserved residue(s) required for the propagation of feature annotation.</text>
</comment>
<evidence type="ECO:0000256" key="4">
    <source>
        <dbReference type="SAM" id="Phobius"/>
    </source>
</evidence>
<dbReference type="InterPro" id="IPR009030">
    <property type="entry name" value="Growth_fac_rcpt_cys_sf"/>
</dbReference>
<keyword evidence="7" id="KW-0808">Transferase</keyword>
<dbReference type="InterPro" id="IPR000742">
    <property type="entry name" value="EGF"/>
</dbReference>
<dbReference type="PROSITE" id="PS50026">
    <property type="entry name" value="EGF_3"/>
    <property type="match status" value="1"/>
</dbReference>
<evidence type="ECO:0000259" key="6">
    <source>
        <dbReference type="PROSITE" id="PS50853"/>
    </source>
</evidence>
<dbReference type="EMBL" id="BGPR01001732">
    <property type="protein sequence ID" value="GBM60639.1"/>
    <property type="molecule type" value="Genomic_DNA"/>
</dbReference>